<evidence type="ECO:0000256" key="6">
    <source>
        <dbReference type="SAM" id="Phobius"/>
    </source>
</evidence>
<reference evidence="7 8" key="1">
    <citation type="submission" date="2017-09" db="EMBL/GenBank/DDBJ databases">
        <title>Mesorhizobum sanjuanii sp. nov. isolated from nodules of Lotus tenuis in saline-alkaline lowlands of Flooding Pampa.</title>
        <authorList>
            <person name="Sannazzaro A.I."/>
            <person name="Torres Tejerizo G.A."/>
            <person name="Fontana F."/>
            <person name="Cumpa Velazquez L.M."/>
            <person name="Hansen L."/>
            <person name="Pistorio M."/>
            <person name="Estrella M.J."/>
        </authorList>
    </citation>
    <scope>NUCLEOTIDE SEQUENCE [LARGE SCALE GENOMIC DNA]</scope>
    <source>
        <strain evidence="7 8">BSA136</strain>
    </source>
</reference>
<dbReference type="Proteomes" id="UP000219182">
    <property type="component" value="Unassembled WGS sequence"/>
</dbReference>
<evidence type="ECO:0000256" key="5">
    <source>
        <dbReference type="ARBA" id="ARBA00023136"/>
    </source>
</evidence>
<dbReference type="RefSeq" id="WP_097576079.1">
    <property type="nucleotide sequence ID" value="NZ_NWQG01000173.1"/>
</dbReference>
<dbReference type="PANTHER" id="PTHR32196:SF72">
    <property type="entry name" value="RIBOSE IMPORT PERMEASE PROTEIN RBSC"/>
    <property type="match status" value="1"/>
</dbReference>
<dbReference type="InterPro" id="IPR001851">
    <property type="entry name" value="ABC_transp_permease"/>
</dbReference>
<evidence type="ECO:0000256" key="3">
    <source>
        <dbReference type="ARBA" id="ARBA00022692"/>
    </source>
</evidence>
<dbReference type="GO" id="GO:0022857">
    <property type="term" value="F:transmembrane transporter activity"/>
    <property type="evidence" value="ECO:0007669"/>
    <property type="project" value="InterPro"/>
</dbReference>
<feature type="transmembrane region" description="Helical" evidence="6">
    <location>
        <begin position="254"/>
        <end position="278"/>
    </location>
</feature>
<keyword evidence="5 6" id="KW-0472">Membrane</keyword>
<evidence type="ECO:0000313" key="8">
    <source>
        <dbReference type="Proteomes" id="UP000219182"/>
    </source>
</evidence>
<keyword evidence="2" id="KW-1003">Cell membrane</keyword>
<proteinExistence type="predicted"/>
<feature type="transmembrane region" description="Helical" evidence="6">
    <location>
        <begin position="290"/>
        <end position="308"/>
    </location>
</feature>
<keyword evidence="3 6" id="KW-0812">Transmembrane</keyword>
<dbReference type="AlphaFoldDB" id="A0A2A6FAI2"/>
<dbReference type="EMBL" id="NWQG01000173">
    <property type="protein sequence ID" value="PDQ18686.1"/>
    <property type="molecule type" value="Genomic_DNA"/>
</dbReference>
<dbReference type="GO" id="GO:0005886">
    <property type="term" value="C:plasma membrane"/>
    <property type="evidence" value="ECO:0007669"/>
    <property type="project" value="UniProtKB-SubCell"/>
</dbReference>
<feature type="transmembrane region" description="Helical" evidence="6">
    <location>
        <begin position="43"/>
        <end position="63"/>
    </location>
</feature>
<protein>
    <submittedName>
        <fullName evidence="7">Ribose ABC transporter permease</fullName>
    </submittedName>
</protein>
<organism evidence="7 8">
    <name type="scientific">Mesorhizobium sanjuanii</name>
    <dbReference type="NCBI Taxonomy" id="2037900"/>
    <lineage>
        <taxon>Bacteria</taxon>
        <taxon>Pseudomonadati</taxon>
        <taxon>Pseudomonadota</taxon>
        <taxon>Alphaproteobacteria</taxon>
        <taxon>Hyphomicrobiales</taxon>
        <taxon>Phyllobacteriaceae</taxon>
        <taxon>Mesorhizobium</taxon>
    </lineage>
</organism>
<gene>
    <name evidence="7" type="ORF">CN311_23555</name>
</gene>
<dbReference type="PANTHER" id="PTHR32196">
    <property type="entry name" value="ABC TRANSPORTER PERMEASE PROTEIN YPHD-RELATED-RELATED"/>
    <property type="match status" value="1"/>
</dbReference>
<comment type="subcellular location">
    <subcellularLocation>
        <location evidence="1">Cell membrane</location>
        <topology evidence="1">Multi-pass membrane protein</topology>
    </subcellularLocation>
</comment>
<feature type="transmembrane region" description="Helical" evidence="6">
    <location>
        <begin position="94"/>
        <end position="116"/>
    </location>
</feature>
<evidence type="ECO:0000256" key="1">
    <source>
        <dbReference type="ARBA" id="ARBA00004651"/>
    </source>
</evidence>
<dbReference type="Pfam" id="PF02653">
    <property type="entry name" value="BPD_transp_2"/>
    <property type="match status" value="1"/>
</dbReference>
<evidence type="ECO:0000313" key="7">
    <source>
        <dbReference type="EMBL" id="PDQ18686.1"/>
    </source>
</evidence>
<keyword evidence="8" id="KW-1185">Reference proteome</keyword>
<feature type="transmembrane region" description="Helical" evidence="6">
    <location>
        <begin position="162"/>
        <end position="183"/>
    </location>
</feature>
<comment type="caution">
    <text evidence="7">The sequence shown here is derived from an EMBL/GenBank/DDBJ whole genome shotgun (WGS) entry which is preliminary data.</text>
</comment>
<evidence type="ECO:0000256" key="2">
    <source>
        <dbReference type="ARBA" id="ARBA00022475"/>
    </source>
</evidence>
<feature type="transmembrane region" description="Helical" evidence="6">
    <location>
        <begin position="122"/>
        <end position="141"/>
    </location>
</feature>
<feature type="transmembrane region" description="Helical" evidence="6">
    <location>
        <begin position="12"/>
        <end position="31"/>
    </location>
</feature>
<keyword evidence="4 6" id="KW-1133">Transmembrane helix</keyword>
<dbReference type="CDD" id="cd06579">
    <property type="entry name" value="TM_PBP1_transp_AraH_like"/>
    <property type="match status" value="1"/>
</dbReference>
<feature type="transmembrane region" description="Helical" evidence="6">
    <location>
        <begin position="212"/>
        <end position="233"/>
    </location>
</feature>
<evidence type="ECO:0000256" key="4">
    <source>
        <dbReference type="ARBA" id="ARBA00022989"/>
    </source>
</evidence>
<name>A0A2A6FAI2_9HYPH</name>
<accession>A0A2A6FAI2</accession>
<sequence>MPRHGILPAGTARLLAFAALVFILGAAFTAVEPRFLSTQNISAVTRHMAANGLAALGLTLVVIVRKFDLSFAGTACFSAMTIGYMIAGGHDLWLCIMVGVLAAAVVGAFNGMAISYFGLPDIVTTIATGSIAGGLAFLYSQGRTIFQNFVTSGILDLNDARLFGYSVSFFFLIALYAVAWVFMHRTRYGASFYATGENPVSAYFSGVPVRTYTMMAFVICAVTSVFAVVLILAESGTADTNKGATLLMPAYAGVFLGAALLGGTSVLATLAGTLLITMLLDGFSLLGVPYYYSDGVVSAILLTGVVLFDARVRQLFSDLASFIQPVTSASEKRS</sequence>